<dbReference type="Proteomes" id="UP000694865">
    <property type="component" value="Unplaced"/>
</dbReference>
<keyword evidence="1" id="KW-0479">Metal-binding</keyword>
<evidence type="ECO:0000256" key="2">
    <source>
        <dbReference type="ARBA" id="ARBA00022771"/>
    </source>
</evidence>
<keyword evidence="3" id="KW-0862">Zinc</keyword>
<accession>A0ABM0H1N6</accession>
<feature type="domain" description="Zinc finger PHD-type" evidence="5">
    <location>
        <begin position="721"/>
        <end position="772"/>
    </location>
</feature>
<evidence type="ECO:0000256" key="4">
    <source>
        <dbReference type="SAM" id="MobiDB-lite"/>
    </source>
</evidence>
<proteinExistence type="predicted"/>
<dbReference type="RefSeq" id="XP_002742234.1">
    <property type="nucleotide sequence ID" value="XM_002742188.1"/>
</dbReference>
<feature type="domain" description="Zinc finger PHD-type" evidence="5">
    <location>
        <begin position="666"/>
        <end position="716"/>
    </location>
</feature>
<name>A0ABM0H1N6_SACKO</name>
<dbReference type="InterPro" id="IPR011011">
    <property type="entry name" value="Znf_FYVE_PHD"/>
</dbReference>
<evidence type="ECO:0000256" key="3">
    <source>
        <dbReference type="ARBA" id="ARBA00022833"/>
    </source>
</evidence>
<reference evidence="7" key="1">
    <citation type="submission" date="2025-08" db="UniProtKB">
        <authorList>
            <consortium name="RefSeq"/>
        </authorList>
    </citation>
    <scope>IDENTIFICATION</scope>
    <source>
        <tissue evidence="7">Testes</tissue>
    </source>
</reference>
<evidence type="ECO:0000313" key="6">
    <source>
        <dbReference type="Proteomes" id="UP000694865"/>
    </source>
</evidence>
<dbReference type="InterPro" id="IPR046496">
    <property type="entry name" value="DUF6589"/>
</dbReference>
<dbReference type="InterPro" id="IPR013083">
    <property type="entry name" value="Znf_RING/FYVE/PHD"/>
</dbReference>
<protein>
    <submittedName>
        <fullName evidence="7">Uncharacterized protein LOC100373840</fullName>
    </submittedName>
</protein>
<dbReference type="GeneID" id="100373840"/>
<sequence length="1006" mass="115455">MSGIALITCVYCNQPFQKRNKGLKLYGVGTNVCANFTVYDILVELSKEPQNGGFVCQTCYSLICRFGKLREKAQCVKDELRERCFSPCVGFKRKSSEEEASGATSAKQVVFQLPPKVTTSMQPVVEKTDAEKSTFIDVAINHIKKYNYWSGIKHLLKNSRKFRDVFHRLLVHESRQEVSFYWKTSRIPSQETTIENIKKFQWFRFLNETRKHLPILHAVIEGSLSNRLSADKICIDDDGKCGSLVPGLGFTIGTILNLRKPKKFNFLQNINALQMYRSGCNQKHELSANCDSSMHTDDSVHSSLISEFDESAESDHTKSTNGSDEDCVSMSPDGASDIEDDVETFEREPGYSLCWDNVQKLSEARHQSQKVKNKMMLWALSFATKNRISFRDYDDIRTKKAVDIPVAVFLPSQSDWTRVRTRMKTLVQRILVRNFECFKDTQIQWHISHKYSSESRLKSEIVNLGVIKANPSSSKGVIEIMRHLGQYVPSQNGKPLYNVVCHGDQLSIERMVDARFSMACSQDHVNRLVGLEPRPQEFHKRCITMQDTMNKLFSGSSASARGSLFHVKIKFGHRAVKKKVIDDVNHTVDCLNFMTEGYTCILAMHLRRLTSLCDKPTIQPDQQKDYVEKLAEEIVSFIWPDVDEVPLSDSDQQPCIDNYDDEDDDYCVCKTDLGGTMIECSALSQCKRGRWFHLDCVELQPESVPDDEWWCSPDCEQSSIYCFCKKKEDTDDDKWIGCDREFMCPNGEWFHMRCVGLNQCPDGSWFCSDDCQVKGPLSKPDQDTGADYLFNYSCHVLWRGLFHMAERDAERENDGPAMMSNWRVSMLDFWENNHYKYLIIGHRLLACINGYVSPRQGEEMLWNSTANLKGGAGNNIPLDLVNEYLNNDFKQNLKHCDGRYTNTHVARCSQLVGRLATDLECVYMTKFMDEYVHKSKTTSANYRRDVSKFVKEYRDDGIFQQIPGRYHAGFSNFRNKVAIHSGDKLVSRLKSHCRTLDLLKEILPQD</sequence>
<organism evidence="6 7">
    <name type="scientific">Saccoglossus kowalevskii</name>
    <name type="common">Acorn worm</name>
    <dbReference type="NCBI Taxonomy" id="10224"/>
    <lineage>
        <taxon>Eukaryota</taxon>
        <taxon>Metazoa</taxon>
        <taxon>Hemichordata</taxon>
        <taxon>Enteropneusta</taxon>
        <taxon>Harrimaniidae</taxon>
        <taxon>Saccoglossus</taxon>
    </lineage>
</organism>
<keyword evidence="2" id="KW-0863">Zinc-finger</keyword>
<feature type="region of interest" description="Disordered" evidence="4">
    <location>
        <begin position="310"/>
        <end position="333"/>
    </location>
</feature>
<gene>
    <name evidence="7" type="primary">LOC100373840</name>
</gene>
<dbReference type="Gene3D" id="3.30.40.10">
    <property type="entry name" value="Zinc/RING finger domain, C3HC4 (zinc finger)"/>
    <property type="match status" value="2"/>
</dbReference>
<dbReference type="Pfam" id="PF20231">
    <property type="entry name" value="DUF6589"/>
    <property type="match status" value="1"/>
</dbReference>
<evidence type="ECO:0000259" key="5">
    <source>
        <dbReference type="SMART" id="SM00249"/>
    </source>
</evidence>
<dbReference type="InterPro" id="IPR001965">
    <property type="entry name" value="Znf_PHD"/>
</dbReference>
<evidence type="ECO:0000313" key="7">
    <source>
        <dbReference type="RefSeq" id="XP_002742234.1"/>
    </source>
</evidence>
<dbReference type="SUPFAM" id="SSF57903">
    <property type="entry name" value="FYVE/PHD zinc finger"/>
    <property type="match status" value="2"/>
</dbReference>
<dbReference type="SMART" id="SM00249">
    <property type="entry name" value="PHD"/>
    <property type="match status" value="2"/>
</dbReference>
<evidence type="ECO:0000256" key="1">
    <source>
        <dbReference type="ARBA" id="ARBA00022723"/>
    </source>
</evidence>
<keyword evidence="6" id="KW-1185">Reference proteome</keyword>